<protein>
    <submittedName>
        <fullName evidence="1">YkgJ family cysteine cluster protein</fullName>
    </submittedName>
</protein>
<dbReference type="RefSeq" id="WP_345340655.1">
    <property type="nucleotide sequence ID" value="NZ_BAABLI010000015.1"/>
</dbReference>
<comment type="caution">
    <text evidence="1">The sequence shown here is derived from an EMBL/GenBank/DDBJ whole genome shotgun (WGS) entry which is preliminary data.</text>
</comment>
<dbReference type="EMBL" id="JBHUHT010000017">
    <property type="protein sequence ID" value="MFD2097438.1"/>
    <property type="molecule type" value="Genomic_DNA"/>
</dbReference>
<accession>A0ABW4XT28</accession>
<gene>
    <name evidence="1" type="ORF">ACFSJ3_15675</name>
</gene>
<dbReference type="PANTHER" id="PTHR36931:SF1">
    <property type="entry name" value="UPF0153 PROTEIN YEIW"/>
    <property type="match status" value="1"/>
</dbReference>
<evidence type="ECO:0000313" key="2">
    <source>
        <dbReference type="Proteomes" id="UP001597380"/>
    </source>
</evidence>
<dbReference type="InterPro" id="IPR005358">
    <property type="entry name" value="Puta_zinc/iron-chelating_dom"/>
</dbReference>
<organism evidence="1 2">
    <name type="scientific">Corallincola platygyrae</name>
    <dbReference type="NCBI Taxonomy" id="1193278"/>
    <lineage>
        <taxon>Bacteria</taxon>
        <taxon>Pseudomonadati</taxon>
        <taxon>Pseudomonadota</taxon>
        <taxon>Gammaproteobacteria</taxon>
        <taxon>Alteromonadales</taxon>
        <taxon>Psychromonadaceae</taxon>
        <taxon>Corallincola</taxon>
    </lineage>
</organism>
<proteinExistence type="predicted"/>
<reference evidence="2" key="1">
    <citation type="journal article" date="2019" name="Int. J. Syst. Evol. Microbiol.">
        <title>The Global Catalogue of Microorganisms (GCM) 10K type strain sequencing project: providing services to taxonomists for standard genome sequencing and annotation.</title>
        <authorList>
            <consortium name="The Broad Institute Genomics Platform"/>
            <consortium name="The Broad Institute Genome Sequencing Center for Infectious Disease"/>
            <person name="Wu L."/>
            <person name="Ma J."/>
        </authorList>
    </citation>
    <scope>NUCLEOTIDE SEQUENCE [LARGE SCALE GENOMIC DNA]</scope>
    <source>
        <strain evidence="2">CGMCC 1.10992</strain>
    </source>
</reference>
<dbReference type="PANTHER" id="PTHR36931">
    <property type="entry name" value="UPF0153 PROTEIN YEIW"/>
    <property type="match status" value="1"/>
</dbReference>
<keyword evidence="2" id="KW-1185">Reference proteome</keyword>
<dbReference type="Pfam" id="PF03692">
    <property type="entry name" value="CxxCxxCC"/>
    <property type="match status" value="1"/>
</dbReference>
<evidence type="ECO:0000313" key="1">
    <source>
        <dbReference type="EMBL" id="MFD2097438.1"/>
    </source>
</evidence>
<sequence>MHENRFNSNKSRQGCGCCCIAPSISSPIPGMPEGKPAGERCVQLDDNNLCQLFGDPRRPQVCLKFMPCPDVCGDNDEIALINLTELEQLTD</sequence>
<dbReference type="Proteomes" id="UP001597380">
    <property type="component" value="Unassembled WGS sequence"/>
</dbReference>
<name>A0ABW4XT28_9GAMM</name>
<dbReference type="InterPro" id="IPR052572">
    <property type="entry name" value="UPF0153_domain"/>
</dbReference>